<evidence type="ECO:0000256" key="1">
    <source>
        <dbReference type="SAM" id="Phobius"/>
    </source>
</evidence>
<reference evidence="2" key="1">
    <citation type="journal article" date="2022" name="Nat. Microbiol.">
        <title>Unique mobile elements and scalable gene flow at the prokaryote-eukaryote boundary revealed by circularized Asgard archaea genomes.</title>
        <authorList>
            <person name="Wu F."/>
            <person name="Speth D.R."/>
            <person name="Philosof A."/>
            <person name="Cremiere A."/>
            <person name="Narayanan A."/>
            <person name="Barco R.A."/>
            <person name="Connon S.A."/>
            <person name="Amend J.P."/>
            <person name="Antoshechkin I.A."/>
            <person name="Orphan V.J."/>
        </authorList>
    </citation>
    <scope>NUCLEOTIDE SEQUENCE</scope>
    <source>
        <strain evidence="2">PR6</strain>
    </source>
</reference>
<feature type="transmembrane region" description="Helical" evidence="1">
    <location>
        <begin position="12"/>
        <end position="37"/>
    </location>
</feature>
<protein>
    <submittedName>
        <fullName evidence="2">Uncharacterized protein</fullName>
    </submittedName>
</protein>
<organism evidence="2">
    <name type="scientific">Candidatus Heimdallarchaeum endolithica</name>
    <dbReference type="NCBI Taxonomy" id="2876572"/>
    <lineage>
        <taxon>Archaea</taxon>
        <taxon>Promethearchaeati</taxon>
        <taxon>Candidatus Heimdallarchaeota</taxon>
        <taxon>Candidatus Heimdallarchaeia (ex Rinke et al. 2021) (nom. nud.)</taxon>
        <taxon>Candidatus Heimdallarchaeales</taxon>
        <taxon>Candidatus Heimdallarchaeaceae</taxon>
        <taxon>Candidatus Heimdallarchaeum</taxon>
    </lineage>
</organism>
<dbReference type="EMBL" id="CP084167">
    <property type="protein sequence ID" value="UJG43921.1"/>
    <property type="molecule type" value="Genomic_DNA"/>
</dbReference>
<keyword evidence="1" id="KW-0472">Membrane</keyword>
<evidence type="ECO:0000313" key="2">
    <source>
        <dbReference type="EMBL" id="UJG43921.1"/>
    </source>
</evidence>
<keyword evidence="1" id="KW-1133">Transmembrane helix</keyword>
<keyword evidence="1" id="KW-0812">Transmembrane</keyword>
<gene>
    <name evidence="2" type="ORF">K9W46_01755</name>
</gene>
<dbReference type="AlphaFoldDB" id="A0A9Y1BRH0"/>
<accession>A0A9Y1BRH0</accession>
<name>A0A9Y1BRH0_9ARCH</name>
<sequence>MGNTKQRRENSIFYTITKWFYLSIDAFFSITAIYSILKAEFGLSNESCGAATLIHYYFSCCCCFKLNSTNSSIIQK</sequence>
<proteinExistence type="predicted"/>
<dbReference type="Proteomes" id="UP001200513">
    <property type="component" value="Chromosome"/>
</dbReference>